<dbReference type="Proteomes" id="UP000603234">
    <property type="component" value="Unassembled WGS sequence"/>
</dbReference>
<dbReference type="PANTHER" id="PTHR36541">
    <property type="entry name" value="SUPEROXIDE REDUCTASE-RELATED"/>
    <property type="match status" value="1"/>
</dbReference>
<dbReference type="InterPro" id="IPR051233">
    <property type="entry name" value="Desulfoferrodoxin_SOR"/>
</dbReference>
<sequence length="144" mass="16169">MDKKIFYQCDNCNSTLLEMSGTVSQYCDHNLIQLVPNAIDASKEKHVPVLKFDGHHLHVKVGSTPHPMTLDHSILWIFVQTRNGGLYVQLAPEDQPEADFMVLENDVVAVYAYCDVHGLWIADHSELDFEETVCSSEFSDGCIG</sequence>
<comment type="caution">
    <text evidence="7">The sequence shown here is derived from an EMBL/GenBank/DDBJ whole genome shotgun (WGS) entry which is preliminary data.</text>
</comment>
<comment type="similarity">
    <text evidence="1">Belongs to the desulfoferrodoxin family.</text>
</comment>
<keyword evidence="8" id="KW-1185">Reference proteome</keyword>
<keyword evidence="5" id="KW-0408">Iron</keyword>
<feature type="domain" description="Desulfoferrodoxin ferrous iron-binding" evidence="6">
    <location>
        <begin position="40"/>
        <end position="121"/>
    </location>
</feature>
<protein>
    <submittedName>
        <fullName evidence="7">Desulfoferrodoxin</fullName>
    </submittedName>
</protein>
<evidence type="ECO:0000256" key="1">
    <source>
        <dbReference type="ARBA" id="ARBA00005941"/>
    </source>
</evidence>
<dbReference type="InterPro" id="IPR036073">
    <property type="entry name" value="Desulfoferrodoxin_Fe-bd_dom_sf"/>
</dbReference>
<organism evidence="7 8">
    <name type="scientific">Acetobacterium fimetarium</name>
    <dbReference type="NCBI Taxonomy" id="52691"/>
    <lineage>
        <taxon>Bacteria</taxon>
        <taxon>Bacillati</taxon>
        <taxon>Bacillota</taxon>
        <taxon>Clostridia</taxon>
        <taxon>Eubacteriales</taxon>
        <taxon>Eubacteriaceae</taxon>
        <taxon>Acetobacterium</taxon>
    </lineage>
</organism>
<evidence type="ECO:0000256" key="5">
    <source>
        <dbReference type="ARBA" id="ARBA00023004"/>
    </source>
</evidence>
<dbReference type="SUPFAM" id="SSF49367">
    <property type="entry name" value="Superoxide reductase-like"/>
    <property type="match status" value="1"/>
</dbReference>
<evidence type="ECO:0000256" key="2">
    <source>
        <dbReference type="ARBA" id="ARBA00022448"/>
    </source>
</evidence>
<dbReference type="EMBL" id="WJBC01000011">
    <property type="protein sequence ID" value="MBC3804555.1"/>
    <property type="molecule type" value="Genomic_DNA"/>
</dbReference>
<accession>A0ABR6WVI0</accession>
<gene>
    <name evidence="7" type="ORF">GH808_08925</name>
</gene>
<proteinExistence type="inferred from homology"/>
<dbReference type="InterPro" id="IPR002742">
    <property type="entry name" value="Desulfoferrodoxin_Fe-bd_dom"/>
</dbReference>
<evidence type="ECO:0000313" key="8">
    <source>
        <dbReference type="Proteomes" id="UP000603234"/>
    </source>
</evidence>
<reference evidence="7 8" key="1">
    <citation type="journal article" date="2020" name="mSystems">
        <title>Defining Genomic and Predicted Metabolic Features of the Acetobacterium Genus.</title>
        <authorList>
            <person name="Ross D.E."/>
            <person name="Marshall C.W."/>
            <person name="Gulliver D."/>
            <person name="May H.D."/>
            <person name="Norman R.S."/>
        </authorList>
    </citation>
    <scope>NUCLEOTIDE SEQUENCE [LARGE SCALE GENOMIC DNA]</scope>
    <source>
        <strain evidence="7 8">DSM 8238</strain>
    </source>
</reference>
<keyword evidence="4" id="KW-0249">Electron transport</keyword>
<keyword evidence="3" id="KW-0479">Metal-binding</keyword>
<dbReference type="RefSeq" id="WP_186842440.1">
    <property type="nucleotide sequence ID" value="NZ_WJBC01000011.1"/>
</dbReference>
<evidence type="ECO:0000256" key="3">
    <source>
        <dbReference type="ARBA" id="ARBA00022723"/>
    </source>
</evidence>
<evidence type="ECO:0000259" key="6">
    <source>
        <dbReference type="Pfam" id="PF01880"/>
    </source>
</evidence>
<evidence type="ECO:0000256" key="4">
    <source>
        <dbReference type="ARBA" id="ARBA00022982"/>
    </source>
</evidence>
<dbReference type="Pfam" id="PF01880">
    <property type="entry name" value="Desulfoferrodox"/>
    <property type="match status" value="1"/>
</dbReference>
<dbReference type="PANTHER" id="PTHR36541:SF1">
    <property type="entry name" value="SUPEROXIDE REDUCTASE-RELATED"/>
    <property type="match status" value="1"/>
</dbReference>
<keyword evidence="2" id="KW-0813">Transport</keyword>
<name>A0ABR6WVI0_9FIRM</name>
<dbReference type="Gene3D" id="2.60.40.730">
    <property type="entry name" value="SOR catalytic domain"/>
    <property type="match status" value="1"/>
</dbReference>
<evidence type="ECO:0000313" key="7">
    <source>
        <dbReference type="EMBL" id="MBC3804555.1"/>
    </source>
</evidence>